<sequence length="504" mass="57643">MRGISVICPFYEKRAAFKRTFKELKIQLKPEDEIIVVDDHSPSGVGICGCQAITVVRPPKLSPHIYRLNTLRNLGIMTAKNDAVAVLDPDCIPNKFFLDNARKLFDPSVLFAGRIDYLDENGGILKLDPRARTDGSSRWVDKSLQSAGMVWGGIMFFSKSRAELVGLYDTDYDSGWGAEDHDFGERCYSSGMRLRYEPALAVKHQWHPKVHPNQQRNLDLWKVKRSKYFDSLNLVTPYKPSVAVLVATLRRPHYIDQVMRGIFRTRVPLKVRLVNQGDSTPEQLDALKWWRGRWAVDVVDHPEPRRLSEVRTEAMQLFGSEGYKYMVTLDDDILPHPRSIEALLRALEANPHYHAIAGGIIQNGKNRMLGGYIIREEPTQHYSLPLIKGIAEVRFVSSGFTAFRLDPMIPYDTEYDFGWNDFDWSQEIKKAGLRMAVCGDAIAYHRYLVTSKGIIPQTDSFNYLTFRANRQRHNASAHRFKSKWGYSPRAPKIWGGPVLEGTLW</sequence>
<name>A0A6M3MAV9_9ZZZZ</name>
<dbReference type="PANTHER" id="PTHR43685">
    <property type="entry name" value="GLYCOSYLTRANSFERASE"/>
    <property type="match status" value="1"/>
</dbReference>
<feature type="domain" description="Glycosyltransferase 2-like" evidence="2">
    <location>
        <begin position="244"/>
        <end position="404"/>
    </location>
</feature>
<dbReference type="GO" id="GO:0016740">
    <property type="term" value="F:transferase activity"/>
    <property type="evidence" value="ECO:0007669"/>
    <property type="project" value="UniProtKB-KW"/>
</dbReference>
<reference evidence="4" key="1">
    <citation type="submission" date="2020-03" db="EMBL/GenBank/DDBJ databases">
        <title>The deep terrestrial virosphere.</title>
        <authorList>
            <person name="Holmfeldt K."/>
            <person name="Nilsson E."/>
            <person name="Simone D."/>
            <person name="Lopez-Fernandez M."/>
            <person name="Wu X."/>
            <person name="de Brujin I."/>
            <person name="Lundin D."/>
            <person name="Andersson A."/>
            <person name="Bertilsson S."/>
            <person name="Dopson M."/>
        </authorList>
    </citation>
    <scope>NUCLEOTIDE SEQUENCE</scope>
    <source>
        <strain evidence="4">MM171B01090</strain>
    </source>
</reference>
<feature type="domain" description="Galactosyltransferase C-terminal" evidence="3">
    <location>
        <begin position="150"/>
        <end position="195"/>
    </location>
</feature>
<protein>
    <submittedName>
        <fullName evidence="4">Putative glycosyltransferase</fullName>
    </submittedName>
</protein>
<gene>
    <name evidence="4" type="ORF">MM171B01090_0003</name>
</gene>
<evidence type="ECO:0000259" key="3">
    <source>
        <dbReference type="Pfam" id="PF02709"/>
    </source>
</evidence>
<dbReference type="Gene3D" id="3.90.550.10">
    <property type="entry name" value="Spore Coat Polysaccharide Biosynthesis Protein SpsA, Chain A"/>
    <property type="match status" value="2"/>
</dbReference>
<keyword evidence="1 4" id="KW-0808">Transferase</keyword>
<dbReference type="InterPro" id="IPR027791">
    <property type="entry name" value="Galactosyl_T_C"/>
</dbReference>
<accession>A0A6M3MAV9</accession>
<dbReference type="SUPFAM" id="SSF53448">
    <property type="entry name" value="Nucleotide-diphospho-sugar transferases"/>
    <property type="match status" value="2"/>
</dbReference>
<evidence type="ECO:0000256" key="1">
    <source>
        <dbReference type="ARBA" id="ARBA00022679"/>
    </source>
</evidence>
<dbReference type="Pfam" id="PF00535">
    <property type="entry name" value="Glycos_transf_2"/>
    <property type="match status" value="2"/>
</dbReference>
<evidence type="ECO:0000259" key="2">
    <source>
        <dbReference type="Pfam" id="PF00535"/>
    </source>
</evidence>
<dbReference type="GO" id="GO:0044010">
    <property type="term" value="P:single-species biofilm formation"/>
    <property type="evidence" value="ECO:0007669"/>
    <property type="project" value="TreeGrafter"/>
</dbReference>
<proteinExistence type="predicted"/>
<dbReference type="InterPro" id="IPR001173">
    <property type="entry name" value="Glyco_trans_2-like"/>
</dbReference>
<dbReference type="AlphaFoldDB" id="A0A6M3MAV9"/>
<feature type="domain" description="Glycosyltransferase 2-like" evidence="2">
    <location>
        <begin position="5"/>
        <end position="106"/>
    </location>
</feature>
<dbReference type="InterPro" id="IPR050834">
    <property type="entry name" value="Glycosyltransf_2"/>
</dbReference>
<dbReference type="InterPro" id="IPR029044">
    <property type="entry name" value="Nucleotide-diphossugar_trans"/>
</dbReference>
<organism evidence="4">
    <name type="scientific">viral metagenome</name>
    <dbReference type="NCBI Taxonomy" id="1070528"/>
    <lineage>
        <taxon>unclassified sequences</taxon>
        <taxon>metagenomes</taxon>
        <taxon>organismal metagenomes</taxon>
    </lineage>
</organism>
<dbReference type="EMBL" id="MT143802">
    <property type="protein sequence ID" value="QJB02705.1"/>
    <property type="molecule type" value="Genomic_DNA"/>
</dbReference>
<evidence type="ECO:0000313" key="4">
    <source>
        <dbReference type="EMBL" id="QJB02705.1"/>
    </source>
</evidence>
<dbReference type="Pfam" id="PF02709">
    <property type="entry name" value="Glyco_transf_7C"/>
    <property type="match status" value="1"/>
</dbReference>
<dbReference type="PANTHER" id="PTHR43685:SF13">
    <property type="entry name" value="O ANTIGEN BIOSYNTHESIS RHAMNOSYLTRANSFERASE RFBN"/>
    <property type="match status" value="1"/>
</dbReference>
<dbReference type="CDD" id="cd00761">
    <property type="entry name" value="Glyco_tranf_GTA_type"/>
    <property type="match status" value="1"/>
</dbReference>